<dbReference type="SUPFAM" id="SSF55781">
    <property type="entry name" value="GAF domain-like"/>
    <property type="match status" value="1"/>
</dbReference>
<name>A0A8H2JM82_9GAMM</name>
<dbReference type="OrthoDB" id="1316910at2"/>
<dbReference type="Gene3D" id="3.30.450.40">
    <property type="match status" value="1"/>
</dbReference>
<dbReference type="PANTHER" id="PTHR33121:SF70">
    <property type="entry name" value="SIGNALING PROTEIN YKOW"/>
    <property type="match status" value="1"/>
</dbReference>
<dbReference type="PANTHER" id="PTHR33121">
    <property type="entry name" value="CYCLIC DI-GMP PHOSPHODIESTERASE PDEF"/>
    <property type="match status" value="1"/>
</dbReference>
<dbReference type="SMART" id="SM00052">
    <property type="entry name" value="EAL"/>
    <property type="match status" value="1"/>
</dbReference>
<dbReference type="InterPro" id="IPR003018">
    <property type="entry name" value="GAF"/>
</dbReference>
<dbReference type="CDD" id="cd01948">
    <property type="entry name" value="EAL"/>
    <property type="match status" value="1"/>
</dbReference>
<protein>
    <submittedName>
        <fullName evidence="3">EAL domain-containing protein</fullName>
    </submittedName>
</protein>
<dbReference type="Pfam" id="PF00990">
    <property type="entry name" value="GGDEF"/>
    <property type="match status" value="1"/>
</dbReference>
<dbReference type="InterPro" id="IPR043128">
    <property type="entry name" value="Rev_trsase/Diguanyl_cyclase"/>
</dbReference>
<dbReference type="Pfam" id="PF01590">
    <property type="entry name" value="GAF"/>
    <property type="match status" value="1"/>
</dbReference>
<dbReference type="Gene3D" id="3.30.70.270">
    <property type="match status" value="1"/>
</dbReference>
<evidence type="ECO:0000313" key="3">
    <source>
        <dbReference type="EMBL" id="TMM46452.1"/>
    </source>
</evidence>
<dbReference type="PROSITE" id="PS50887">
    <property type="entry name" value="GGDEF"/>
    <property type="match status" value="1"/>
</dbReference>
<dbReference type="SUPFAM" id="SSF55073">
    <property type="entry name" value="Nucleotide cyclase"/>
    <property type="match status" value="1"/>
</dbReference>
<dbReference type="InterPro" id="IPR050706">
    <property type="entry name" value="Cyclic-di-GMP_PDE-like"/>
</dbReference>
<dbReference type="NCBIfam" id="TIGR00254">
    <property type="entry name" value="GGDEF"/>
    <property type="match status" value="1"/>
</dbReference>
<reference evidence="3 4" key="1">
    <citation type="submission" date="2019-05" db="EMBL/GenBank/DDBJ databases">
        <title>Colwellia ponticola sp. nov., isolated from seawater.</title>
        <authorList>
            <person name="Yoon J.-H."/>
        </authorList>
    </citation>
    <scope>NUCLEOTIDE SEQUENCE [LARGE SCALE GENOMIC DNA]</scope>
    <source>
        <strain evidence="3 4">OISW-25</strain>
    </source>
</reference>
<dbReference type="RefSeq" id="WP_138621307.1">
    <property type="nucleotide sequence ID" value="NZ_SZVP01000003.1"/>
</dbReference>
<comment type="caution">
    <text evidence="3">The sequence shown here is derived from an EMBL/GenBank/DDBJ whole genome shotgun (WGS) entry which is preliminary data.</text>
</comment>
<dbReference type="Pfam" id="PF00563">
    <property type="entry name" value="EAL"/>
    <property type="match status" value="1"/>
</dbReference>
<dbReference type="InterPro" id="IPR001633">
    <property type="entry name" value="EAL_dom"/>
</dbReference>
<dbReference type="SUPFAM" id="SSF141868">
    <property type="entry name" value="EAL domain-like"/>
    <property type="match status" value="1"/>
</dbReference>
<keyword evidence="4" id="KW-1185">Reference proteome</keyword>
<dbReference type="PROSITE" id="PS50883">
    <property type="entry name" value="EAL"/>
    <property type="match status" value="1"/>
</dbReference>
<organism evidence="3 4">
    <name type="scientific">Colwellia ponticola</name>
    <dbReference type="NCBI Taxonomy" id="2304625"/>
    <lineage>
        <taxon>Bacteria</taxon>
        <taxon>Pseudomonadati</taxon>
        <taxon>Pseudomonadota</taxon>
        <taxon>Gammaproteobacteria</taxon>
        <taxon>Alteromonadales</taxon>
        <taxon>Colwelliaceae</taxon>
        <taxon>Colwellia</taxon>
    </lineage>
</organism>
<dbReference type="InterPro" id="IPR035919">
    <property type="entry name" value="EAL_sf"/>
</dbReference>
<dbReference type="SMART" id="SM00065">
    <property type="entry name" value="GAF"/>
    <property type="match status" value="1"/>
</dbReference>
<feature type="domain" description="EAL" evidence="1">
    <location>
        <begin position="366"/>
        <end position="621"/>
    </location>
</feature>
<proteinExistence type="predicted"/>
<dbReference type="GO" id="GO:0071111">
    <property type="term" value="F:cyclic-guanylate-specific phosphodiesterase activity"/>
    <property type="evidence" value="ECO:0007669"/>
    <property type="project" value="InterPro"/>
</dbReference>
<dbReference type="Proteomes" id="UP000307702">
    <property type="component" value="Unassembled WGS sequence"/>
</dbReference>
<feature type="domain" description="GGDEF" evidence="2">
    <location>
        <begin position="214"/>
        <end position="357"/>
    </location>
</feature>
<dbReference type="EMBL" id="SZVP01000003">
    <property type="protein sequence ID" value="TMM46452.1"/>
    <property type="molecule type" value="Genomic_DNA"/>
</dbReference>
<dbReference type="CDD" id="cd01949">
    <property type="entry name" value="GGDEF"/>
    <property type="match status" value="1"/>
</dbReference>
<sequence>MTLVDKYLQFQSSLTSLNSQEDFLKSAIDFKIRKLLETCCNLLNTSRVSLWFFSEDKKRIVCQLLYLQSDKSFETGAVIHEYDCPNYFNVLKNNRIISACDVQQDLRMNEFLASYLKPLNIKSMLDAPLFSNGQLSGVLCIEQTLTCREWDMAEISYVASTADAISLYYAQDKWLTERQELLFMEQIDPLTNLENRLFFQKRINRAIKNRTDNHHCGIVLIGIDGFTGINDRFGHEFANSVLCAVARSLEKITYTVTAYISRIGGDIFGLWLPNLDSANKSNLAGKKELNVLIKLLESAFPLKIKTPTNEIIHVDAGIGCVVNRLKNMLDFDPIRKAEIAMLEAKKIQPRSICYYDLDWDKTLQEAIKLEDELVTALKTKQIKPYYQPILGENYLRDGFSLEALVRWEHPVKGVITPFVFLPIAKRLGLMKEIGDVVLEQACHDIRYFNEQGVNLHRISINISSEQLFSPTLIKQIESAVNKYQIAFSSLEFEIVEELIAGDSKMLMKQLDAITSLGIKLSIDDFGTGYSSLSRLRNLNVSKLKIDKSFVDGLPHNDRDICLAKSIIGLAKGMGLELVAEGVETKEQAKWLLKNGCELLQGYLFSQPVKACFILDFLKQTSNFPVNSQPKYEISLKGNIVEVFASGNWDSTIALQFFNDIDKELDRENLLHWAFLIDTTKMALGTIGFQQIIKNGIGNLLKRNLHVTAFIIPEDDIVTNQLELLHTENSHYKRRFFEKKQYALTWLAEQKFLYVT</sequence>
<dbReference type="InterPro" id="IPR029787">
    <property type="entry name" value="Nucleotide_cyclase"/>
</dbReference>
<dbReference type="SMART" id="SM00267">
    <property type="entry name" value="GGDEF"/>
    <property type="match status" value="1"/>
</dbReference>
<dbReference type="Gene3D" id="3.20.20.450">
    <property type="entry name" value="EAL domain"/>
    <property type="match status" value="1"/>
</dbReference>
<evidence type="ECO:0000259" key="2">
    <source>
        <dbReference type="PROSITE" id="PS50887"/>
    </source>
</evidence>
<dbReference type="InterPro" id="IPR029016">
    <property type="entry name" value="GAF-like_dom_sf"/>
</dbReference>
<evidence type="ECO:0000313" key="4">
    <source>
        <dbReference type="Proteomes" id="UP000307702"/>
    </source>
</evidence>
<gene>
    <name evidence="3" type="ORF">FCS21_05705</name>
</gene>
<evidence type="ECO:0000259" key="1">
    <source>
        <dbReference type="PROSITE" id="PS50883"/>
    </source>
</evidence>
<accession>A0A8H2JM82</accession>
<dbReference type="InterPro" id="IPR000160">
    <property type="entry name" value="GGDEF_dom"/>
</dbReference>
<dbReference type="AlphaFoldDB" id="A0A8H2JM82"/>